<dbReference type="OrthoDB" id="8231503at2"/>
<evidence type="ECO:0000256" key="3">
    <source>
        <dbReference type="ARBA" id="ARBA00023163"/>
    </source>
</evidence>
<dbReference type="Proteomes" id="UP000030125">
    <property type="component" value="Unassembled WGS sequence"/>
</dbReference>
<keyword evidence="2" id="KW-0238">DNA-binding</keyword>
<dbReference type="SUPFAM" id="SSF46785">
    <property type="entry name" value="Winged helix' DNA-binding domain"/>
    <property type="match status" value="1"/>
</dbReference>
<reference evidence="5 6" key="1">
    <citation type="submission" date="2014-08" db="EMBL/GenBank/DDBJ databases">
        <title>Porphyromonas cangingivalis strain:COT-109_OH1386 Genome sequencing.</title>
        <authorList>
            <person name="Wallis C."/>
            <person name="Deusch O."/>
            <person name="O'Flynn C."/>
            <person name="Davis I."/>
            <person name="Jospin G."/>
            <person name="Darling A.E."/>
            <person name="Coil D.A."/>
            <person name="Alexiev A."/>
            <person name="Horsfall A."/>
            <person name="Kirkwood N."/>
            <person name="Harris S."/>
            <person name="Eisen J.A."/>
        </authorList>
    </citation>
    <scope>NUCLEOTIDE SEQUENCE [LARGE SCALE GENOMIC DNA]</scope>
    <source>
        <strain evidence="6">COT-109 OH1386</strain>
    </source>
</reference>
<evidence type="ECO:0000313" key="5">
    <source>
        <dbReference type="EMBL" id="KGN81563.1"/>
    </source>
</evidence>
<evidence type="ECO:0000313" key="6">
    <source>
        <dbReference type="Proteomes" id="UP000030125"/>
    </source>
</evidence>
<dbReference type="Gene3D" id="1.10.10.10">
    <property type="entry name" value="Winged helix-like DNA-binding domain superfamily/Winged helix DNA-binding domain"/>
    <property type="match status" value="1"/>
</dbReference>
<dbReference type="PANTHER" id="PTHR33204">
    <property type="entry name" value="TRANSCRIPTIONAL REGULATOR, MARR FAMILY"/>
    <property type="match status" value="1"/>
</dbReference>
<protein>
    <submittedName>
        <fullName evidence="5">Integrase</fullName>
    </submittedName>
</protein>
<dbReference type="Pfam" id="PF01638">
    <property type="entry name" value="HxlR"/>
    <property type="match status" value="1"/>
</dbReference>
<keyword evidence="1" id="KW-0805">Transcription regulation</keyword>
<keyword evidence="3" id="KW-0804">Transcription</keyword>
<dbReference type="GO" id="GO:0003677">
    <property type="term" value="F:DNA binding"/>
    <property type="evidence" value="ECO:0007669"/>
    <property type="project" value="UniProtKB-KW"/>
</dbReference>
<accession>A0A099WXL6</accession>
<keyword evidence="6" id="KW-1185">Reference proteome</keyword>
<evidence type="ECO:0000256" key="2">
    <source>
        <dbReference type="ARBA" id="ARBA00023125"/>
    </source>
</evidence>
<sequence length="104" mass="12103">MERKISDDECPVRKSMQIFAGKWTLLIIFQINRKIIRYGELKRAIPGISEKMLVDELKFLCVKGLIRKKQYPEVPPRVEYSLTPLGEKVLPIIDEIAKFGKENL</sequence>
<gene>
    <name evidence="5" type="ORF">HQ35_04070</name>
</gene>
<dbReference type="EMBL" id="JQJD01000025">
    <property type="protein sequence ID" value="KGN81563.1"/>
    <property type="molecule type" value="Genomic_DNA"/>
</dbReference>
<comment type="caution">
    <text evidence="5">The sequence shown here is derived from an EMBL/GenBank/DDBJ whole genome shotgun (WGS) entry which is preliminary data.</text>
</comment>
<dbReference type="PROSITE" id="PS51118">
    <property type="entry name" value="HTH_HXLR"/>
    <property type="match status" value="1"/>
</dbReference>
<proteinExistence type="predicted"/>
<dbReference type="AlphaFoldDB" id="A0A099WXL6"/>
<evidence type="ECO:0000259" key="4">
    <source>
        <dbReference type="PROSITE" id="PS51118"/>
    </source>
</evidence>
<dbReference type="RefSeq" id="WP_036844262.1">
    <property type="nucleotide sequence ID" value="NZ_CALTZT010000004.1"/>
</dbReference>
<dbReference type="InterPro" id="IPR036388">
    <property type="entry name" value="WH-like_DNA-bd_sf"/>
</dbReference>
<dbReference type="InterPro" id="IPR036390">
    <property type="entry name" value="WH_DNA-bd_sf"/>
</dbReference>
<feature type="domain" description="HTH hxlR-type" evidence="4">
    <location>
        <begin position="10"/>
        <end position="104"/>
    </location>
</feature>
<dbReference type="InterPro" id="IPR002577">
    <property type="entry name" value="HTH_HxlR"/>
</dbReference>
<evidence type="ECO:0000256" key="1">
    <source>
        <dbReference type="ARBA" id="ARBA00023015"/>
    </source>
</evidence>
<name>A0A099WXL6_PORCN</name>
<dbReference type="eggNOG" id="COG1733">
    <property type="taxonomic scope" value="Bacteria"/>
</dbReference>
<organism evidence="5 6">
    <name type="scientific">Porphyromonas cangingivalis</name>
    <dbReference type="NCBI Taxonomy" id="36874"/>
    <lineage>
        <taxon>Bacteria</taxon>
        <taxon>Pseudomonadati</taxon>
        <taxon>Bacteroidota</taxon>
        <taxon>Bacteroidia</taxon>
        <taxon>Bacteroidales</taxon>
        <taxon>Porphyromonadaceae</taxon>
        <taxon>Porphyromonas</taxon>
    </lineage>
</organism>